<comment type="caution">
    <text evidence="1">The sequence shown here is derived from an EMBL/GenBank/DDBJ whole genome shotgun (WGS) entry which is preliminary data.</text>
</comment>
<proteinExistence type="predicted"/>
<dbReference type="EMBL" id="JAUJYO010000005">
    <property type="protein sequence ID" value="KAK1317568.1"/>
    <property type="molecule type" value="Genomic_DNA"/>
</dbReference>
<evidence type="ECO:0000313" key="2">
    <source>
        <dbReference type="Proteomes" id="UP001180020"/>
    </source>
</evidence>
<organism evidence="1 2">
    <name type="scientific">Acorus calamus</name>
    <name type="common">Sweet flag</name>
    <dbReference type="NCBI Taxonomy" id="4465"/>
    <lineage>
        <taxon>Eukaryota</taxon>
        <taxon>Viridiplantae</taxon>
        <taxon>Streptophyta</taxon>
        <taxon>Embryophyta</taxon>
        <taxon>Tracheophyta</taxon>
        <taxon>Spermatophyta</taxon>
        <taxon>Magnoliopsida</taxon>
        <taxon>Liliopsida</taxon>
        <taxon>Acoraceae</taxon>
        <taxon>Acorus</taxon>
    </lineage>
</organism>
<dbReference type="PANTHER" id="PTHR33710:SF71">
    <property type="entry name" value="ENDONUCLEASE_EXONUCLEASE_PHOSPHATASE DOMAIN-CONTAINING PROTEIN"/>
    <property type="match status" value="1"/>
</dbReference>
<reference evidence="1" key="1">
    <citation type="journal article" date="2023" name="Nat. Commun.">
        <title>Diploid and tetraploid genomes of Acorus and the evolution of monocots.</title>
        <authorList>
            <person name="Ma L."/>
            <person name="Liu K.W."/>
            <person name="Li Z."/>
            <person name="Hsiao Y.Y."/>
            <person name="Qi Y."/>
            <person name="Fu T."/>
            <person name="Tang G.D."/>
            <person name="Zhang D."/>
            <person name="Sun W.H."/>
            <person name="Liu D.K."/>
            <person name="Li Y."/>
            <person name="Chen G.Z."/>
            <person name="Liu X.D."/>
            <person name="Liao X.Y."/>
            <person name="Jiang Y.T."/>
            <person name="Yu X."/>
            <person name="Hao Y."/>
            <person name="Huang J."/>
            <person name="Zhao X.W."/>
            <person name="Ke S."/>
            <person name="Chen Y.Y."/>
            <person name="Wu W.L."/>
            <person name="Hsu J.L."/>
            <person name="Lin Y.F."/>
            <person name="Huang M.D."/>
            <person name="Li C.Y."/>
            <person name="Huang L."/>
            <person name="Wang Z.W."/>
            <person name="Zhao X."/>
            <person name="Zhong W.Y."/>
            <person name="Peng D.H."/>
            <person name="Ahmad S."/>
            <person name="Lan S."/>
            <person name="Zhang J.S."/>
            <person name="Tsai W.C."/>
            <person name="Van de Peer Y."/>
            <person name="Liu Z.J."/>
        </authorList>
    </citation>
    <scope>NUCLEOTIDE SEQUENCE</scope>
    <source>
        <strain evidence="1">CP</strain>
    </source>
</reference>
<gene>
    <name evidence="1" type="ORF">QJS10_CPA05g01857</name>
</gene>
<accession>A0AAV9EXJ9</accession>
<keyword evidence="2" id="KW-1185">Reference proteome</keyword>
<dbReference type="Proteomes" id="UP001180020">
    <property type="component" value="Unassembled WGS sequence"/>
</dbReference>
<sequence length="200" mass="22903">MGNQAFISAHPHSVVEYLPPGISDHSPLKVIRDPPTPTGPKPFKYFEAWESHPSFISTVYDAWKVNISGSPLFRFVKKLANVKRVLKCWKKEVFGPIHHNLSICKKALEDAQFLLHQNPRDPIRIAEEKVMCSNYYALLSQEEKFARQKSRKLRLEAGNSNTKFFYNSIKTRSVINSISRLRRPDGTLCSDPDEASSFVR</sequence>
<evidence type="ECO:0000313" key="1">
    <source>
        <dbReference type="EMBL" id="KAK1317568.1"/>
    </source>
</evidence>
<dbReference type="AlphaFoldDB" id="A0AAV9EXJ9"/>
<protein>
    <submittedName>
        <fullName evidence="1">Uncharacterized protein</fullName>
    </submittedName>
</protein>
<reference evidence="1" key="2">
    <citation type="submission" date="2023-06" db="EMBL/GenBank/DDBJ databases">
        <authorList>
            <person name="Ma L."/>
            <person name="Liu K.-W."/>
            <person name="Li Z."/>
            <person name="Hsiao Y.-Y."/>
            <person name="Qi Y."/>
            <person name="Fu T."/>
            <person name="Tang G."/>
            <person name="Zhang D."/>
            <person name="Sun W.-H."/>
            <person name="Liu D.-K."/>
            <person name="Li Y."/>
            <person name="Chen G.-Z."/>
            <person name="Liu X.-D."/>
            <person name="Liao X.-Y."/>
            <person name="Jiang Y.-T."/>
            <person name="Yu X."/>
            <person name="Hao Y."/>
            <person name="Huang J."/>
            <person name="Zhao X.-W."/>
            <person name="Ke S."/>
            <person name="Chen Y.-Y."/>
            <person name="Wu W.-L."/>
            <person name="Hsu J.-L."/>
            <person name="Lin Y.-F."/>
            <person name="Huang M.-D."/>
            <person name="Li C.-Y."/>
            <person name="Huang L."/>
            <person name="Wang Z.-W."/>
            <person name="Zhao X."/>
            <person name="Zhong W.-Y."/>
            <person name="Peng D.-H."/>
            <person name="Ahmad S."/>
            <person name="Lan S."/>
            <person name="Zhang J.-S."/>
            <person name="Tsai W.-C."/>
            <person name="Van De Peer Y."/>
            <person name="Liu Z.-J."/>
        </authorList>
    </citation>
    <scope>NUCLEOTIDE SEQUENCE</scope>
    <source>
        <strain evidence="1">CP</strain>
        <tissue evidence="1">Leaves</tissue>
    </source>
</reference>
<dbReference type="PANTHER" id="PTHR33710">
    <property type="entry name" value="BNAC02G09200D PROTEIN"/>
    <property type="match status" value="1"/>
</dbReference>
<name>A0AAV9EXJ9_ACOCL</name>